<sequence length="218" mass="22395">MPNNALVIGASGGIGQAVTDALRARGDTVTTLSRSADGFDVTDPASVARHLDALDGPFDLVFVAVGVLGTPEKSLGAIEADAMARVMAVNAIGPALILRHLGRLLPRRAPSVCAILSARVGSIGDNGIGGWYSYRASKAALNQIVHGAAIELGRSHKQSSVVALHPGTVKTPFTADYAGHHKTVPASQAAANLLGVIDGLGPDQSGQFFDYAGKTIPW</sequence>
<evidence type="ECO:0000313" key="1">
    <source>
        <dbReference type="EMBL" id="MCB5198760.1"/>
    </source>
</evidence>
<accession>A0ABS8BSP5</accession>
<dbReference type="PANTHER" id="PTHR45458">
    <property type="entry name" value="SHORT-CHAIN DEHYDROGENASE/REDUCTASE SDR"/>
    <property type="match status" value="1"/>
</dbReference>
<protein>
    <submittedName>
        <fullName evidence="1">SDR family oxidoreductase</fullName>
    </submittedName>
</protein>
<dbReference type="PRINTS" id="PR00081">
    <property type="entry name" value="GDHRDH"/>
</dbReference>
<dbReference type="InterPro" id="IPR002347">
    <property type="entry name" value="SDR_fam"/>
</dbReference>
<dbReference type="RefSeq" id="WP_226747638.1">
    <property type="nucleotide sequence ID" value="NZ_JAJATZ010000002.1"/>
</dbReference>
<dbReference type="SUPFAM" id="SSF51735">
    <property type="entry name" value="NAD(P)-binding Rossmann-fold domains"/>
    <property type="match status" value="1"/>
</dbReference>
<dbReference type="InterPro" id="IPR052184">
    <property type="entry name" value="SDR_enzymes"/>
</dbReference>
<keyword evidence="2" id="KW-1185">Reference proteome</keyword>
<reference evidence="1" key="1">
    <citation type="submission" date="2021-10" db="EMBL/GenBank/DDBJ databases">
        <title>Loktanella gaetbuli sp. nov., isolated from a tidal flat.</title>
        <authorList>
            <person name="Park S."/>
            <person name="Yoon J.-H."/>
        </authorList>
    </citation>
    <scope>NUCLEOTIDE SEQUENCE</scope>
    <source>
        <strain evidence="1">TSTF-M6</strain>
    </source>
</reference>
<dbReference type="Gene3D" id="3.40.50.720">
    <property type="entry name" value="NAD(P)-binding Rossmann-like Domain"/>
    <property type="match status" value="1"/>
</dbReference>
<dbReference type="InterPro" id="IPR036291">
    <property type="entry name" value="NAD(P)-bd_dom_sf"/>
</dbReference>
<proteinExistence type="predicted"/>
<evidence type="ECO:0000313" key="2">
    <source>
        <dbReference type="Proteomes" id="UP001138961"/>
    </source>
</evidence>
<name>A0ABS8BSP5_9RHOB</name>
<dbReference type="Proteomes" id="UP001138961">
    <property type="component" value="Unassembled WGS sequence"/>
</dbReference>
<dbReference type="Pfam" id="PF13561">
    <property type="entry name" value="adh_short_C2"/>
    <property type="match status" value="1"/>
</dbReference>
<gene>
    <name evidence="1" type="ORF">LGQ03_05860</name>
</gene>
<dbReference type="EMBL" id="JAJATZ010000002">
    <property type="protein sequence ID" value="MCB5198760.1"/>
    <property type="molecule type" value="Genomic_DNA"/>
</dbReference>
<dbReference type="PANTHER" id="PTHR45458:SF1">
    <property type="entry name" value="SHORT CHAIN DEHYDROGENASE"/>
    <property type="match status" value="1"/>
</dbReference>
<comment type="caution">
    <text evidence="1">The sequence shown here is derived from an EMBL/GenBank/DDBJ whole genome shotgun (WGS) entry which is preliminary data.</text>
</comment>
<organism evidence="1 2">
    <name type="scientific">Loktanella gaetbuli</name>
    <dbReference type="NCBI Taxonomy" id="2881335"/>
    <lineage>
        <taxon>Bacteria</taxon>
        <taxon>Pseudomonadati</taxon>
        <taxon>Pseudomonadota</taxon>
        <taxon>Alphaproteobacteria</taxon>
        <taxon>Rhodobacterales</taxon>
        <taxon>Roseobacteraceae</taxon>
        <taxon>Loktanella</taxon>
    </lineage>
</organism>